<sequence>MLKLLLSTGLLLLSVLPVSAAGLSLEVGLDVASGDYGTDETVTAVTVPVTLAWSTADFDLALTLPWISQSEGTTVLMGGRRFGGMADGLSTVGGMGGGRLAAAGSSEGLGDVSLESNWAFWSSSSLELSLLGYLKAPTGDDSKGLGTGAWDVGAGLAVRRLLGDWFLDGSLRSILPGDNGDYQPDPYWEWSAAVGRYLAGGWNVSGGLEGATAPFDGEDDALELVGRVGWEGNDFGFGGHLLGGLSDGSPDVGAGIYIFHLF</sequence>
<feature type="chain" id="PRO_5022748297" description="Outer membrane beta-barrel porin/alpha-amylase" evidence="1">
    <location>
        <begin position="21"/>
        <end position="262"/>
    </location>
</feature>
<dbReference type="AlphaFoldDB" id="A0A5D3WJ71"/>
<evidence type="ECO:0000256" key="1">
    <source>
        <dbReference type="SAM" id="SignalP"/>
    </source>
</evidence>
<evidence type="ECO:0008006" key="4">
    <source>
        <dbReference type="Google" id="ProtNLM"/>
    </source>
</evidence>
<feature type="signal peptide" evidence="1">
    <location>
        <begin position="1"/>
        <end position="20"/>
    </location>
</feature>
<comment type="caution">
    <text evidence="2">The sequence shown here is derived from an EMBL/GenBank/DDBJ whole genome shotgun (WGS) entry which is preliminary data.</text>
</comment>
<evidence type="ECO:0000313" key="2">
    <source>
        <dbReference type="EMBL" id="TYO98248.1"/>
    </source>
</evidence>
<protein>
    <recommendedName>
        <fullName evidence="4">Outer membrane beta-barrel porin/alpha-amylase</fullName>
    </recommendedName>
</protein>
<proteinExistence type="predicted"/>
<dbReference type="RefSeq" id="WP_148896020.1">
    <property type="nucleotide sequence ID" value="NZ_VNIB01000007.1"/>
</dbReference>
<reference evidence="2 3" key="1">
    <citation type="submission" date="2019-07" db="EMBL/GenBank/DDBJ databases">
        <title>Genomic Encyclopedia of Type Strains, Phase IV (KMG-IV): sequencing the most valuable type-strain genomes for metagenomic binning, comparative biology and taxonomic classification.</title>
        <authorList>
            <person name="Goeker M."/>
        </authorList>
    </citation>
    <scope>NUCLEOTIDE SEQUENCE [LARGE SCALE GENOMIC DNA]</scope>
    <source>
        <strain evidence="2 3">SS015</strain>
    </source>
</reference>
<organism evidence="2 3">
    <name type="scientific">Geothermobacter ehrlichii</name>
    <dbReference type="NCBI Taxonomy" id="213224"/>
    <lineage>
        <taxon>Bacteria</taxon>
        <taxon>Pseudomonadati</taxon>
        <taxon>Thermodesulfobacteriota</taxon>
        <taxon>Desulfuromonadia</taxon>
        <taxon>Desulfuromonadales</taxon>
        <taxon>Geothermobacteraceae</taxon>
        <taxon>Geothermobacter</taxon>
    </lineage>
</organism>
<dbReference type="Proteomes" id="UP000324159">
    <property type="component" value="Unassembled WGS sequence"/>
</dbReference>
<keyword evidence="1" id="KW-0732">Signal</keyword>
<gene>
    <name evidence="2" type="ORF">EDC39_10743</name>
</gene>
<name>A0A5D3WJ71_9BACT</name>
<dbReference type="OrthoDB" id="9784670at2"/>
<keyword evidence="3" id="KW-1185">Reference proteome</keyword>
<dbReference type="EMBL" id="VNIB01000007">
    <property type="protein sequence ID" value="TYO98248.1"/>
    <property type="molecule type" value="Genomic_DNA"/>
</dbReference>
<evidence type="ECO:0000313" key="3">
    <source>
        <dbReference type="Proteomes" id="UP000324159"/>
    </source>
</evidence>
<accession>A0A5D3WJ71</accession>